<feature type="region of interest" description="Disordered" evidence="1">
    <location>
        <begin position="1073"/>
        <end position="1159"/>
    </location>
</feature>
<evidence type="ECO:0000256" key="1">
    <source>
        <dbReference type="SAM" id="MobiDB-lite"/>
    </source>
</evidence>
<feature type="compositionally biased region" description="Basic and acidic residues" evidence="1">
    <location>
        <begin position="1138"/>
        <end position="1149"/>
    </location>
</feature>
<feature type="transmembrane region" description="Helical" evidence="2">
    <location>
        <begin position="747"/>
        <end position="767"/>
    </location>
</feature>
<dbReference type="SUPFAM" id="SSF49899">
    <property type="entry name" value="Concanavalin A-like lectins/glucanases"/>
    <property type="match status" value="1"/>
</dbReference>
<feature type="domain" description="Tyrosine-protein kinase ephrin type A/B receptor-like" evidence="3">
    <location>
        <begin position="101"/>
        <end position="140"/>
    </location>
</feature>
<feature type="compositionally biased region" description="Acidic residues" evidence="1">
    <location>
        <begin position="1091"/>
        <end position="1103"/>
    </location>
</feature>
<dbReference type="Gene3D" id="2.10.50.10">
    <property type="entry name" value="Tumor Necrosis Factor Receptor, subunit A, domain 2"/>
    <property type="match status" value="5"/>
</dbReference>
<gene>
    <name evidence="4" type="ORF">TrST_g12028</name>
</gene>
<dbReference type="SUPFAM" id="SSF57184">
    <property type="entry name" value="Growth factor receptor domain"/>
    <property type="match status" value="3"/>
</dbReference>
<accession>A0A9W7C3W0</accession>
<name>A0A9W7C3W0_9STRA</name>
<feature type="transmembrane region" description="Helical" evidence="2">
    <location>
        <begin position="1037"/>
        <end position="1055"/>
    </location>
</feature>
<dbReference type="PANTHER" id="PTHR11319:SF35">
    <property type="entry name" value="OUTER MEMBRANE PROTEIN PMPC-RELATED"/>
    <property type="match status" value="1"/>
</dbReference>
<protein>
    <recommendedName>
        <fullName evidence="3">Tyrosine-protein kinase ephrin type A/B receptor-like domain-containing protein</fullName>
    </recommendedName>
</protein>
<feature type="transmembrane region" description="Helical" evidence="2">
    <location>
        <begin position="997"/>
        <end position="1016"/>
    </location>
</feature>
<evidence type="ECO:0000313" key="5">
    <source>
        <dbReference type="Proteomes" id="UP001165085"/>
    </source>
</evidence>
<dbReference type="InterPro" id="IPR013320">
    <property type="entry name" value="ConA-like_dom_sf"/>
</dbReference>
<dbReference type="OrthoDB" id="202828at2759"/>
<keyword evidence="2" id="KW-0812">Transmembrane</keyword>
<dbReference type="PANTHER" id="PTHR11319">
    <property type="entry name" value="G PROTEIN-COUPLED RECEPTOR-RELATED"/>
    <property type="match status" value="1"/>
</dbReference>
<dbReference type="Pfam" id="PF07699">
    <property type="entry name" value="Ephrin_rec_like"/>
    <property type="match status" value="1"/>
</dbReference>
<feature type="transmembrane region" description="Helical" evidence="2">
    <location>
        <begin position="883"/>
        <end position="909"/>
    </location>
</feature>
<dbReference type="Proteomes" id="UP001165085">
    <property type="component" value="Unassembled WGS sequence"/>
</dbReference>
<dbReference type="SMART" id="SM01411">
    <property type="entry name" value="Ephrin_rec_like"/>
    <property type="match status" value="9"/>
</dbReference>
<feature type="compositionally biased region" description="Polar residues" evidence="1">
    <location>
        <begin position="1111"/>
        <end position="1124"/>
    </location>
</feature>
<dbReference type="InterPro" id="IPR011641">
    <property type="entry name" value="Tyr-kin_ephrin_A/B_rcpt-like"/>
</dbReference>
<sequence>MKVYKNGILAGTKTDGHEPNVLTRTQHWLGRSAWSADGYFDGTIAYLKVWHGVELTESHVADLFICPSGTFGNTLASCETCPDGMSSTYPDTTTCTSCSAGEYSTGGTACTVCAAGTYQPSSNSASCITCPAGQYQPDKATSASLHTSCVLCSPGKKLEDDGDDVSKHDAADDCDSCGPGFFNSEPGASECTECAFGEVSGAGASSCGSCPAGYDCSSGTTPCAAGKYSNGATNGCEDCPPGNRCPGGADKSQCLEGTHQPDSTQSRCLPCQAGKYQEEPGKSSCADCPAGYFCPKRTVNPVECGSVALYCPPNSEGVQPASEGHYTSGGTTETTRESQVECEVGHACVGGVKRTCNSEGEYSDLTGSTICKSSSEGHKPNYERDCVEQCPANTFSIGGRDDCSPCTDGAFSQPGSSVCQKCPSGQFYNSSVTSCELCPKNTFTISGASDISGCEACENGWYSQPGSSACGKCSTGQFYNESSTSCELCPKNTFTISGAGNFSGCNACAAGEHSLEGAGYCQVCPQYMAFNATTQECDCLNSFVMGKDGTCTCKAGETLMGTTCQPCEKAKWKSKEGVTSCNLCTQSLEDSTTKNVGSTSNSSCICPSGTFDNLDGKCEVIEEGVNPRASGMTLTTLELEPEFWRTDPSSNDIRDCPLPEACVGGNGTNYCREGHAGPYCNLCVDEYAKDPFMLCKSCDTTGASIAYTIIFVLALACLAGGVYYYVKKKVEDSEGNRYILKRLKNGGKIIFTGFQITSALPGVVPAMPLPKTFKKVVSFVQVFNIDVFQFVSAGCFSAGFNFYHRLLAATIPIITICAMFVDAGRRNSDSRSYFFNCTLAILYLTLPTITTTVCGVFSSDTLDNDRSFLRVDYSIDCDDEARWFWLFYGVIMALAFPIGVPLIFFFILYTKRTRIMKDVEEREKDEELTNVAFLFEPYKPEFWYFEVVETGRRLMMTGVLSVIKPGSFTQLSWGLFLSIFFTVILAMLAPYNDSRDNKIAVLSSALLILVFLMSSFKSYTKVNRAEEGSYDEIGMDVLLMLSYAVLIVLFFWLAFHQKDDMSVSATTLVKNSLKGSSSGLSKSERAKAQVEVEEVEEEVEIEMTDIKVDDQSSFEVENPMQNSKARPEDRGQSSGSDGGKEWEDRKRFEDEEDDDEDDE</sequence>
<evidence type="ECO:0000259" key="3">
    <source>
        <dbReference type="Pfam" id="PF07699"/>
    </source>
</evidence>
<reference evidence="5" key="1">
    <citation type="journal article" date="2023" name="Commun. Biol.">
        <title>Genome analysis of Parmales, the sister group of diatoms, reveals the evolutionary specialization of diatoms from phago-mixotrophs to photoautotrophs.</title>
        <authorList>
            <person name="Ban H."/>
            <person name="Sato S."/>
            <person name="Yoshikawa S."/>
            <person name="Yamada K."/>
            <person name="Nakamura Y."/>
            <person name="Ichinomiya M."/>
            <person name="Sato N."/>
            <person name="Blanc-Mathieu R."/>
            <person name="Endo H."/>
            <person name="Kuwata A."/>
            <person name="Ogata H."/>
        </authorList>
    </citation>
    <scope>NUCLEOTIDE SEQUENCE [LARGE SCALE GENOMIC DNA]</scope>
    <source>
        <strain evidence="5">NIES 3701</strain>
    </source>
</reference>
<proteinExistence type="predicted"/>
<evidence type="ECO:0000256" key="2">
    <source>
        <dbReference type="SAM" id="Phobius"/>
    </source>
</evidence>
<feature type="transmembrane region" description="Helical" evidence="2">
    <location>
        <begin position="705"/>
        <end position="726"/>
    </location>
</feature>
<evidence type="ECO:0000313" key="4">
    <source>
        <dbReference type="EMBL" id="GMH97525.1"/>
    </source>
</evidence>
<dbReference type="InterPro" id="IPR009030">
    <property type="entry name" value="Growth_fac_rcpt_cys_sf"/>
</dbReference>
<feature type="transmembrane region" description="Helical" evidence="2">
    <location>
        <begin position="833"/>
        <end position="858"/>
    </location>
</feature>
<dbReference type="AlphaFoldDB" id="A0A9W7C3W0"/>
<feature type="compositionally biased region" description="Acidic residues" evidence="1">
    <location>
        <begin position="1150"/>
        <end position="1159"/>
    </location>
</feature>
<keyword evidence="2" id="KW-1133">Transmembrane helix</keyword>
<comment type="caution">
    <text evidence="4">The sequence shown here is derived from an EMBL/GenBank/DDBJ whole genome shotgun (WGS) entry which is preliminary data.</text>
</comment>
<keyword evidence="5" id="KW-1185">Reference proteome</keyword>
<feature type="transmembrane region" description="Helical" evidence="2">
    <location>
        <begin position="971"/>
        <end position="991"/>
    </location>
</feature>
<feature type="transmembrane region" description="Helical" evidence="2">
    <location>
        <begin position="802"/>
        <end position="821"/>
    </location>
</feature>
<organism evidence="4 5">
    <name type="scientific">Triparma strigata</name>
    <dbReference type="NCBI Taxonomy" id="1606541"/>
    <lineage>
        <taxon>Eukaryota</taxon>
        <taxon>Sar</taxon>
        <taxon>Stramenopiles</taxon>
        <taxon>Ochrophyta</taxon>
        <taxon>Bolidophyceae</taxon>
        <taxon>Parmales</taxon>
        <taxon>Triparmaceae</taxon>
        <taxon>Triparma</taxon>
    </lineage>
</organism>
<dbReference type="EMBL" id="BRXY01000496">
    <property type="protein sequence ID" value="GMH97525.1"/>
    <property type="molecule type" value="Genomic_DNA"/>
</dbReference>
<keyword evidence="2" id="KW-0472">Membrane</keyword>